<keyword evidence="2 5" id="KW-0863">Zinc-finger</keyword>
<dbReference type="EMBL" id="GG666494">
    <property type="protein sequence ID" value="EEN62644.1"/>
    <property type="molecule type" value="Genomic_DNA"/>
</dbReference>
<feature type="domain" description="THAP-type" evidence="7">
    <location>
        <begin position="1"/>
        <end position="97"/>
    </location>
</feature>
<dbReference type="Pfam" id="PF20700">
    <property type="entry name" value="Mutator"/>
    <property type="match status" value="1"/>
</dbReference>
<feature type="compositionally biased region" description="Acidic residues" evidence="6">
    <location>
        <begin position="314"/>
        <end position="334"/>
    </location>
</feature>
<keyword evidence="1" id="KW-0479">Metal-binding</keyword>
<protein>
    <recommendedName>
        <fullName evidence="7">THAP-type domain-containing protein</fullName>
    </recommendedName>
</protein>
<feature type="region of interest" description="Disordered" evidence="6">
    <location>
        <begin position="92"/>
        <end position="115"/>
    </location>
</feature>
<evidence type="ECO:0000256" key="2">
    <source>
        <dbReference type="ARBA" id="ARBA00022771"/>
    </source>
</evidence>
<dbReference type="PROSITE" id="PS50950">
    <property type="entry name" value="ZF_THAP"/>
    <property type="match status" value="1"/>
</dbReference>
<evidence type="ECO:0000256" key="6">
    <source>
        <dbReference type="SAM" id="MobiDB-lite"/>
    </source>
</evidence>
<feature type="region of interest" description="Disordered" evidence="6">
    <location>
        <begin position="314"/>
        <end position="343"/>
    </location>
</feature>
<dbReference type="InParanoid" id="C3YA96"/>
<dbReference type="GO" id="GO:0008270">
    <property type="term" value="F:zinc ion binding"/>
    <property type="evidence" value="ECO:0007669"/>
    <property type="project" value="UniProtKB-KW"/>
</dbReference>
<dbReference type="PANTHER" id="PTHR31751:SF42">
    <property type="entry name" value="PROTEIN CBG10204"/>
    <property type="match status" value="1"/>
</dbReference>
<keyword evidence="3" id="KW-0862">Zinc</keyword>
<dbReference type="SMART" id="SM00692">
    <property type="entry name" value="DM3"/>
    <property type="match status" value="1"/>
</dbReference>
<name>C3YA96_BRAFL</name>
<proteinExistence type="predicted"/>
<evidence type="ECO:0000256" key="4">
    <source>
        <dbReference type="ARBA" id="ARBA00023125"/>
    </source>
</evidence>
<evidence type="ECO:0000313" key="8">
    <source>
        <dbReference type="EMBL" id="EEN62644.1"/>
    </source>
</evidence>
<dbReference type="SMART" id="SM00980">
    <property type="entry name" value="THAP"/>
    <property type="match status" value="1"/>
</dbReference>
<organism>
    <name type="scientific">Branchiostoma floridae</name>
    <name type="common">Florida lancelet</name>
    <name type="synonym">Amphioxus</name>
    <dbReference type="NCBI Taxonomy" id="7739"/>
    <lineage>
        <taxon>Eukaryota</taxon>
        <taxon>Metazoa</taxon>
        <taxon>Chordata</taxon>
        <taxon>Cephalochordata</taxon>
        <taxon>Leptocardii</taxon>
        <taxon>Amphioxiformes</taxon>
        <taxon>Branchiostomatidae</taxon>
        <taxon>Branchiostoma</taxon>
    </lineage>
</organism>
<reference evidence="8" key="1">
    <citation type="journal article" date="2008" name="Nature">
        <title>The amphioxus genome and the evolution of the chordate karyotype.</title>
        <authorList>
            <consortium name="US DOE Joint Genome Institute (JGI-PGF)"/>
            <person name="Putnam N.H."/>
            <person name="Butts T."/>
            <person name="Ferrier D.E.K."/>
            <person name="Furlong R.F."/>
            <person name="Hellsten U."/>
            <person name="Kawashima T."/>
            <person name="Robinson-Rechavi M."/>
            <person name="Shoguchi E."/>
            <person name="Terry A."/>
            <person name="Yu J.-K."/>
            <person name="Benito-Gutierrez E.L."/>
            <person name="Dubchak I."/>
            <person name="Garcia-Fernandez J."/>
            <person name="Gibson-Brown J.J."/>
            <person name="Grigoriev I.V."/>
            <person name="Horton A.C."/>
            <person name="de Jong P.J."/>
            <person name="Jurka J."/>
            <person name="Kapitonov V.V."/>
            <person name="Kohara Y."/>
            <person name="Kuroki Y."/>
            <person name="Lindquist E."/>
            <person name="Lucas S."/>
            <person name="Osoegawa K."/>
            <person name="Pennacchio L.A."/>
            <person name="Salamov A.A."/>
            <person name="Satou Y."/>
            <person name="Sauka-Spengler T."/>
            <person name="Schmutz J."/>
            <person name="Shin-I T."/>
            <person name="Toyoda A."/>
            <person name="Bronner-Fraser M."/>
            <person name="Fujiyama A."/>
            <person name="Holland L.Z."/>
            <person name="Holland P.W.H."/>
            <person name="Satoh N."/>
            <person name="Rokhsar D.S."/>
        </authorList>
    </citation>
    <scope>NUCLEOTIDE SEQUENCE [LARGE SCALE GENOMIC DNA]</scope>
    <source>
        <strain evidence="8">S238N-H82</strain>
        <tissue evidence="8">Testes</tissue>
    </source>
</reference>
<gene>
    <name evidence="8" type="ORF">BRAFLDRAFT_72616</name>
</gene>
<evidence type="ECO:0000259" key="7">
    <source>
        <dbReference type="PROSITE" id="PS50950"/>
    </source>
</evidence>
<evidence type="ECO:0000256" key="1">
    <source>
        <dbReference type="ARBA" id="ARBA00022723"/>
    </source>
</evidence>
<dbReference type="eggNOG" id="ENOG502QSS1">
    <property type="taxonomic scope" value="Eukaryota"/>
</dbReference>
<accession>C3YA96</accession>
<dbReference type="InterPro" id="IPR006612">
    <property type="entry name" value="THAP_Znf"/>
</dbReference>
<keyword evidence="4 5" id="KW-0238">DNA-binding</keyword>
<dbReference type="InterPro" id="IPR049012">
    <property type="entry name" value="Mutator_transp_dom"/>
</dbReference>
<dbReference type="SUPFAM" id="SSF57716">
    <property type="entry name" value="Glucocorticoid receptor-like (DNA-binding domain)"/>
    <property type="match status" value="1"/>
</dbReference>
<evidence type="ECO:0000256" key="3">
    <source>
        <dbReference type="ARBA" id="ARBA00022833"/>
    </source>
</evidence>
<dbReference type="AlphaFoldDB" id="C3YA96"/>
<sequence length="836" mass="95415">MPTRCVAAYCSNYTSSSISLHKFPNDEKVREKWVQNVRRTRGPDREGREWTPSPTSRLCSDHFTEDCFDPAQDLKRSFGFNAKHRREVLPGKIPTIFPRGPAEPKRRESQAVAKRRHQEEVLRLSHKSCLYYPIYPPYAAKEDLKRSFGFNAKHRREVLPGKIPTIFPRGPAEPKRRESQAVAKRRHQEILRECLSAEPVEEGGSDHDICATAVSTASGPPVDDDDDGPPVDVTPTENQGIQVQPDMKSRAVQARLRVGTCKGVQIKPTVTTIGIQNKPSVKTISTQTQITYNNRLQELDAMSEVSEPVEDAAYENDPDYEPMEISDDEEDPPEEVPIPEATSDTLPDTRIFMVFWTCLVQLFSTWCCCPACPSRKLIWRCKEVGTHLLVTFLCRDCSYEDTWRSQPSYGRTAAGNILLSSAILFAGASVTKVLRVLSHMGVAVMSTRSFFRHQENILFRAIRTLWRERQFWMLTVLQAEQEPIVCVVYCAVVGFNCHLPCYSSQHHKQYVLQSNEVDSSNAMEKEGLQRSLQKIQEYAEIGTLVTDRHAGINKMIREQHPNIQHLFDVWHVAKSIKKKLKKLSKTKGCEDLKVWIASIINHLYWAVTSTPPGNGDLIVEKWKSVLQHIHNRHRGFGGLFPRCAHGRLRGRERRKPWLSFRTKYTGTCFPDTKVSVELEKIVCNKQLCKALKRLSPSYQTSYLEAFHSLILHFAPKMYHYSYQGMENRVILAALHFNENAHRAQARTRDGDGIFSIHFPKYKQGGHIVRRVLEQPTFGYVMELVGLVKRMCGGEDFDGDVLEQQIPEPLSAACDRPNKADAVRRHTTRFAANNLQY</sequence>
<evidence type="ECO:0000256" key="5">
    <source>
        <dbReference type="PROSITE-ProRule" id="PRU00309"/>
    </source>
</evidence>
<dbReference type="GO" id="GO:0003677">
    <property type="term" value="F:DNA binding"/>
    <property type="evidence" value="ECO:0007669"/>
    <property type="project" value="UniProtKB-UniRule"/>
</dbReference>
<dbReference type="Pfam" id="PF05485">
    <property type="entry name" value="THAP"/>
    <property type="match status" value="1"/>
</dbReference>
<dbReference type="PANTHER" id="PTHR31751">
    <property type="entry name" value="SI:CH211-108C17.2-RELATED-RELATED"/>
    <property type="match status" value="1"/>
</dbReference>